<dbReference type="Proteomes" id="UP000229080">
    <property type="component" value="Unassembled WGS sequence"/>
</dbReference>
<proteinExistence type="predicted"/>
<accession>A0A2H0WX30</accession>
<name>A0A2H0WX30_9BACT</name>
<dbReference type="AlphaFoldDB" id="A0A2H0WX30"/>
<sequence>MNYITKNYNVKLLDFYSGEVKDFVYKDLSWYTNNPKIGIYKVGKKYWADLFVFELRLRI</sequence>
<gene>
    <name evidence="1" type="ORF">COT61_03620</name>
</gene>
<comment type="caution">
    <text evidence="1">The sequence shown here is derived from an EMBL/GenBank/DDBJ whole genome shotgun (WGS) entry which is preliminary data.</text>
</comment>
<evidence type="ECO:0000313" key="2">
    <source>
        <dbReference type="Proteomes" id="UP000229080"/>
    </source>
</evidence>
<protein>
    <submittedName>
        <fullName evidence="1">Uncharacterized protein</fullName>
    </submittedName>
</protein>
<reference evidence="2" key="1">
    <citation type="submission" date="2017-09" db="EMBL/GenBank/DDBJ databases">
        <title>Depth-based differentiation of microbial function through sediment-hosted aquifers and enrichment of novel symbionts in the deep terrestrial subsurface.</title>
        <authorList>
            <person name="Probst A.J."/>
            <person name="Ladd B."/>
            <person name="Jarett J.K."/>
            <person name="Geller-Mcgrath D.E."/>
            <person name="Sieber C.M.K."/>
            <person name="Emerson J.B."/>
            <person name="Anantharaman K."/>
            <person name="Thomas B.C."/>
            <person name="Malmstrom R."/>
            <person name="Stieglmeier M."/>
            <person name="Klingl A."/>
            <person name="Woyke T."/>
            <person name="Ryan C.M."/>
            <person name="Banfield J.F."/>
        </authorList>
    </citation>
    <scope>NUCLEOTIDE SEQUENCE [LARGE SCALE GENOMIC DNA]</scope>
</reference>
<dbReference type="EMBL" id="PEZF01000115">
    <property type="protein sequence ID" value="PIS16498.1"/>
    <property type="molecule type" value="Genomic_DNA"/>
</dbReference>
<organism evidence="1 2">
    <name type="scientific">Candidatus Portnoybacteria bacterium CG09_land_8_20_14_0_10_44_13</name>
    <dbReference type="NCBI Taxonomy" id="1974811"/>
    <lineage>
        <taxon>Bacteria</taxon>
        <taxon>Candidatus Portnoyibacteriota</taxon>
    </lineage>
</organism>
<evidence type="ECO:0000313" key="1">
    <source>
        <dbReference type="EMBL" id="PIS16498.1"/>
    </source>
</evidence>